<keyword evidence="2" id="KW-1185">Reference proteome</keyword>
<dbReference type="InterPro" id="IPR011990">
    <property type="entry name" value="TPR-like_helical_dom_sf"/>
</dbReference>
<dbReference type="InterPro" id="IPR051616">
    <property type="entry name" value="Cul2-RING_E3_ligase_SR"/>
</dbReference>
<reference evidence="1" key="1">
    <citation type="submission" date="2020-05" db="EMBL/GenBank/DDBJ databases">
        <title>WGS assembly of Panicum virgatum.</title>
        <authorList>
            <person name="Lovell J.T."/>
            <person name="Jenkins J."/>
            <person name="Shu S."/>
            <person name="Juenger T.E."/>
            <person name="Schmutz J."/>
        </authorList>
    </citation>
    <scope>NUCLEOTIDE SEQUENCE</scope>
    <source>
        <strain evidence="1">AP13</strain>
    </source>
</reference>
<organism evidence="1 2">
    <name type="scientific">Panicum virgatum</name>
    <name type="common">Blackwell switchgrass</name>
    <dbReference type="NCBI Taxonomy" id="38727"/>
    <lineage>
        <taxon>Eukaryota</taxon>
        <taxon>Viridiplantae</taxon>
        <taxon>Streptophyta</taxon>
        <taxon>Embryophyta</taxon>
        <taxon>Tracheophyta</taxon>
        <taxon>Spermatophyta</taxon>
        <taxon>Magnoliopsida</taxon>
        <taxon>Liliopsida</taxon>
        <taxon>Poales</taxon>
        <taxon>Poaceae</taxon>
        <taxon>PACMAD clade</taxon>
        <taxon>Panicoideae</taxon>
        <taxon>Panicodae</taxon>
        <taxon>Paniceae</taxon>
        <taxon>Panicinae</taxon>
        <taxon>Panicum</taxon>
        <taxon>Panicum sect. Hiantes</taxon>
    </lineage>
</organism>
<dbReference type="AlphaFoldDB" id="A0A8T0VFK1"/>
<gene>
    <name evidence="1" type="ORF">PVAP13_3KG531520</name>
</gene>
<dbReference type="Gene3D" id="1.25.40.10">
    <property type="entry name" value="Tetratricopeptide repeat domain"/>
    <property type="match status" value="1"/>
</dbReference>
<dbReference type="PANTHER" id="PTHR46224:SF37">
    <property type="entry name" value="OS12G0600100 PROTEIN"/>
    <property type="match status" value="1"/>
</dbReference>
<comment type="caution">
    <text evidence="1">The sequence shown here is derived from an EMBL/GenBank/DDBJ whole genome shotgun (WGS) entry which is preliminary data.</text>
</comment>
<dbReference type="Proteomes" id="UP000823388">
    <property type="component" value="Chromosome 3K"/>
</dbReference>
<dbReference type="PANTHER" id="PTHR46224">
    <property type="entry name" value="ANKYRIN REPEAT FAMILY PROTEIN"/>
    <property type="match status" value="1"/>
</dbReference>
<proteinExistence type="predicted"/>
<name>A0A8T0VFK1_PANVG</name>
<protein>
    <submittedName>
        <fullName evidence="1">Uncharacterized protein</fullName>
    </submittedName>
</protein>
<dbReference type="EMBL" id="CM029041">
    <property type="protein sequence ID" value="KAG2630539.1"/>
    <property type="molecule type" value="Genomic_DNA"/>
</dbReference>
<dbReference type="SUPFAM" id="SSF48452">
    <property type="entry name" value="TPR-like"/>
    <property type="match status" value="1"/>
</dbReference>
<accession>A0A8T0VFK1</accession>
<evidence type="ECO:0000313" key="1">
    <source>
        <dbReference type="EMBL" id="KAG2630539.1"/>
    </source>
</evidence>
<sequence length="55" mass="6279">MDPPDATLFANRSLCCLRMGERNLALAEAVQCRMMCPRLSKAWYRDREGKALGFD</sequence>
<evidence type="ECO:0000313" key="2">
    <source>
        <dbReference type="Proteomes" id="UP000823388"/>
    </source>
</evidence>